<proteinExistence type="inferred from homology"/>
<evidence type="ECO:0000313" key="11">
    <source>
        <dbReference type="Proteomes" id="UP000236751"/>
    </source>
</evidence>
<feature type="transmembrane region" description="Helical" evidence="7">
    <location>
        <begin position="464"/>
        <end position="497"/>
    </location>
</feature>
<accession>A0A1H5TPM6</accession>
<dbReference type="GO" id="GO:0017038">
    <property type="term" value="P:protein import"/>
    <property type="evidence" value="ECO:0007669"/>
    <property type="project" value="TreeGrafter"/>
</dbReference>
<dbReference type="Proteomes" id="UP000236751">
    <property type="component" value="Unassembled WGS sequence"/>
</dbReference>
<keyword evidence="6" id="KW-0813">Transport</keyword>
<keyword evidence="5 7" id="KW-0472">Membrane</keyword>
<keyword evidence="4 7" id="KW-1133">Transmembrane helix</keyword>
<keyword evidence="2" id="KW-1003">Cell membrane</keyword>
<name>A0A1H5TPM6_NITMU</name>
<dbReference type="Gene3D" id="2.60.120.200">
    <property type="match status" value="1"/>
</dbReference>
<comment type="similarity">
    <text evidence="6">Belongs to the exbB/tolQ family.</text>
</comment>
<dbReference type="AlphaFoldDB" id="A0A1H5TPM6"/>
<evidence type="ECO:0000256" key="4">
    <source>
        <dbReference type="ARBA" id="ARBA00022989"/>
    </source>
</evidence>
<feature type="transmembrane region" description="Helical" evidence="7">
    <location>
        <begin position="509"/>
        <end position="533"/>
    </location>
</feature>
<feature type="domain" description="MotA/TolQ/ExbB proton channel" evidence="8">
    <location>
        <begin position="440"/>
        <end position="544"/>
    </location>
</feature>
<dbReference type="Pfam" id="PF10102">
    <property type="entry name" value="DUF2341"/>
    <property type="match status" value="1"/>
</dbReference>
<dbReference type="InterPro" id="IPR050790">
    <property type="entry name" value="ExbB/TolQ_transport"/>
</dbReference>
<dbReference type="PANTHER" id="PTHR30625">
    <property type="entry name" value="PROTEIN TOLQ"/>
    <property type="match status" value="1"/>
</dbReference>
<evidence type="ECO:0000256" key="3">
    <source>
        <dbReference type="ARBA" id="ARBA00022692"/>
    </source>
</evidence>
<dbReference type="GO" id="GO:0005886">
    <property type="term" value="C:plasma membrane"/>
    <property type="evidence" value="ECO:0007669"/>
    <property type="project" value="UniProtKB-SubCell"/>
</dbReference>
<dbReference type="InterPro" id="IPR013320">
    <property type="entry name" value="ConA-like_dom_sf"/>
</dbReference>
<comment type="subcellular location">
    <subcellularLocation>
        <location evidence="1">Cell membrane</location>
        <topology evidence="1">Multi-pass membrane protein</topology>
    </subcellularLocation>
    <subcellularLocation>
        <location evidence="6">Membrane</location>
        <topology evidence="6">Multi-pass membrane protein</topology>
    </subcellularLocation>
</comment>
<organism evidence="10 11">
    <name type="scientific">Nitrosospira multiformis (strain ATCC 25196 / NCIMB 11849 / C 71)</name>
    <dbReference type="NCBI Taxonomy" id="323848"/>
    <lineage>
        <taxon>Bacteria</taxon>
        <taxon>Pseudomonadati</taxon>
        <taxon>Pseudomonadota</taxon>
        <taxon>Betaproteobacteria</taxon>
        <taxon>Nitrosomonadales</taxon>
        <taxon>Nitrosomonadaceae</taxon>
        <taxon>Nitrosospira</taxon>
    </lineage>
</organism>
<keyword evidence="6" id="KW-0653">Protein transport</keyword>
<evidence type="ECO:0000259" key="8">
    <source>
        <dbReference type="Pfam" id="PF01618"/>
    </source>
</evidence>
<reference evidence="10 11" key="1">
    <citation type="submission" date="2016-10" db="EMBL/GenBank/DDBJ databases">
        <authorList>
            <person name="de Groot N.N."/>
        </authorList>
    </citation>
    <scope>NUCLEOTIDE SEQUENCE [LARGE SCALE GENOMIC DNA]</scope>
    <source>
        <strain evidence="10 11">Nl13</strain>
    </source>
</reference>
<sequence>MPPCLLGLICMRFLPFLLAFVLSTWSFSSHAWWNEDWTSRKKITLAAPSGEVADVPVLIRLHTGNFDFFSASDNGGDVRLVAGDDKTELKFHFEKWDVANELALIWVKVPRLSAQTEIFLYYGNENATSAADPKGTYDAGSAIYHFAEPQGNPQDSGSNNLHAQSPAQHVAASFSNGGAGFDGTQSVILPTIQASGGYSFSIWVKPASLSGTIYQSDNVSVSLDGGLIRAQAGGAGVISDKPLSAGQWHHIGFTISDALRIYIAGKAAGEARNAVLPAGSVTLGGKFKGEMDEAQVSGLVRGAEWIAVQAALGPDGKLVVMGEEETIEGGSEASHMGIILKSLTVDGWVAIGLLTVMLLIAIWVMYSKAVYINRVDKSNNRFMDKFRELSTDLAMIDKAQGLGKDFEHSSLYRIYHIGAVELAHRFQDTDAAHTDKSLTPQSLDAIRASLDAGLVEEIQRMNRFMVLLTIAISGGPFIGLLGTVMGVMITFAAIAAAGDVNVNAIAPGIAAALAATVAGMGVAIPSLFGYNYLASRIKAIVSRMHIFVDEFITKLAENYSR</sequence>
<evidence type="ECO:0000256" key="5">
    <source>
        <dbReference type="ARBA" id="ARBA00023136"/>
    </source>
</evidence>
<feature type="transmembrane region" description="Helical" evidence="7">
    <location>
        <begin position="347"/>
        <end position="366"/>
    </location>
</feature>
<evidence type="ECO:0000256" key="6">
    <source>
        <dbReference type="RuleBase" id="RU004057"/>
    </source>
</evidence>
<dbReference type="InterPro" id="IPR018765">
    <property type="entry name" value="DUF2341"/>
</dbReference>
<dbReference type="Pfam" id="PF13385">
    <property type="entry name" value="Laminin_G_3"/>
    <property type="match status" value="1"/>
</dbReference>
<evidence type="ECO:0000256" key="7">
    <source>
        <dbReference type="SAM" id="Phobius"/>
    </source>
</evidence>
<dbReference type="SUPFAM" id="SSF49899">
    <property type="entry name" value="Concanavalin A-like lectins/glucanases"/>
    <property type="match status" value="1"/>
</dbReference>
<protein>
    <submittedName>
        <fullName evidence="10">Outer membrane transport energization protein ExbB</fullName>
    </submittedName>
</protein>
<evidence type="ECO:0000256" key="2">
    <source>
        <dbReference type="ARBA" id="ARBA00022475"/>
    </source>
</evidence>
<dbReference type="PANTHER" id="PTHR30625:SF3">
    <property type="entry name" value="TOL-PAL SYSTEM PROTEIN TOLQ"/>
    <property type="match status" value="1"/>
</dbReference>
<dbReference type="InterPro" id="IPR002898">
    <property type="entry name" value="MotA_ExbB_proton_chnl"/>
</dbReference>
<dbReference type="EMBL" id="FNVK01000005">
    <property type="protein sequence ID" value="SEF64812.1"/>
    <property type="molecule type" value="Genomic_DNA"/>
</dbReference>
<evidence type="ECO:0000313" key="10">
    <source>
        <dbReference type="EMBL" id="SEF64812.1"/>
    </source>
</evidence>
<gene>
    <name evidence="10" type="ORF">SAMN05216403_10540</name>
</gene>
<feature type="domain" description="DUF2341" evidence="9">
    <location>
        <begin position="74"/>
        <end position="153"/>
    </location>
</feature>
<dbReference type="Pfam" id="PF01618">
    <property type="entry name" value="MotA_ExbB"/>
    <property type="match status" value="1"/>
</dbReference>
<keyword evidence="3 7" id="KW-0812">Transmembrane</keyword>
<evidence type="ECO:0000259" key="9">
    <source>
        <dbReference type="Pfam" id="PF10102"/>
    </source>
</evidence>
<evidence type="ECO:0000256" key="1">
    <source>
        <dbReference type="ARBA" id="ARBA00004651"/>
    </source>
</evidence>